<dbReference type="EMBL" id="JAPDPJ010000046">
    <property type="protein sequence ID" value="MCW3788187.1"/>
    <property type="molecule type" value="Genomic_DNA"/>
</dbReference>
<evidence type="ECO:0000256" key="2">
    <source>
        <dbReference type="ARBA" id="ARBA00004370"/>
    </source>
</evidence>
<dbReference type="SMART" id="SM00387">
    <property type="entry name" value="HATPase_c"/>
    <property type="match status" value="1"/>
</dbReference>
<dbReference type="Pfam" id="PF00512">
    <property type="entry name" value="HisKA"/>
    <property type="match status" value="1"/>
</dbReference>
<dbReference type="Pfam" id="PF00672">
    <property type="entry name" value="HAMP"/>
    <property type="match status" value="1"/>
</dbReference>
<dbReference type="InterPro" id="IPR004358">
    <property type="entry name" value="Sig_transdc_His_kin-like_C"/>
</dbReference>
<dbReference type="SUPFAM" id="SSF158472">
    <property type="entry name" value="HAMP domain-like"/>
    <property type="match status" value="1"/>
</dbReference>
<dbReference type="Pfam" id="PF02518">
    <property type="entry name" value="HATPase_c"/>
    <property type="match status" value="1"/>
</dbReference>
<organism evidence="14 15">
    <name type="scientific">Plebeiibacterium sediminum</name>
    <dbReference type="NCBI Taxonomy" id="2992112"/>
    <lineage>
        <taxon>Bacteria</taxon>
        <taxon>Pseudomonadati</taxon>
        <taxon>Bacteroidota</taxon>
        <taxon>Bacteroidia</taxon>
        <taxon>Marinilabiliales</taxon>
        <taxon>Marinilabiliaceae</taxon>
        <taxon>Plebeiibacterium</taxon>
    </lineage>
</organism>
<dbReference type="InterPro" id="IPR003594">
    <property type="entry name" value="HATPase_dom"/>
</dbReference>
<dbReference type="Gene3D" id="6.10.340.10">
    <property type="match status" value="1"/>
</dbReference>
<proteinExistence type="predicted"/>
<dbReference type="GO" id="GO:0000155">
    <property type="term" value="F:phosphorelay sensor kinase activity"/>
    <property type="evidence" value="ECO:0007669"/>
    <property type="project" value="InterPro"/>
</dbReference>
<dbReference type="PANTHER" id="PTHR45436:SF5">
    <property type="entry name" value="SENSOR HISTIDINE KINASE TRCS"/>
    <property type="match status" value="1"/>
</dbReference>
<evidence type="ECO:0000313" key="15">
    <source>
        <dbReference type="Proteomes" id="UP001209229"/>
    </source>
</evidence>
<dbReference type="RefSeq" id="WP_301191748.1">
    <property type="nucleotide sequence ID" value="NZ_JAPDPJ010000046.1"/>
</dbReference>
<dbReference type="SUPFAM" id="SSF55874">
    <property type="entry name" value="ATPase domain of HSP90 chaperone/DNA topoisomerase II/histidine kinase"/>
    <property type="match status" value="1"/>
</dbReference>
<dbReference type="CDD" id="cd00082">
    <property type="entry name" value="HisKA"/>
    <property type="match status" value="1"/>
</dbReference>
<keyword evidence="5" id="KW-0808">Transferase</keyword>
<dbReference type="PANTHER" id="PTHR45436">
    <property type="entry name" value="SENSOR HISTIDINE KINASE YKOH"/>
    <property type="match status" value="1"/>
</dbReference>
<evidence type="ECO:0000256" key="8">
    <source>
        <dbReference type="ARBA" id="ARBA00022989"/>
    </source>
</evidence>
<gene>
    <name evidence="14" type="ORF">OM075_17075</name>
</gene>
<dbReference type="PROSITE" id="PS50109">
    <property type="entry name" value="HIS_KIN"/>
    <property type="match status" value="1"/>
</dbReference>
<sequence>MEIRKKITLQFVIIVALIYLLTITAIYISFSETRKEEFYDRLSSKAKSIAQMLVDIDEIDKEVLRKIEQNNPLSLPNEKVNIYDKLNRSLFSSEMEESDHYSVELLNIVRISNEVRFRFKKEEIVGYYHKGQNDKIVVFVAAEDIFGMKKLKRLGLILIIVYVSGMLVVFLAGRIFARNALKPLANLIDEVDHIKPSQIGIQLNEGNGTDEISKLSQTFNRFLRRLESVYNMQKNFINNASHELRTPLTVLSGQLEVMLLKERKNEEYKRIIESTLEELKKLSEFSNQLLLLAQASSDFSDLNFSHCRVDDLLWQSRQELIKRKSNYSIEISFSEEIDSENKLLVFGNSMLLKTAFLNLMDNGCKYSPSNTVRINISSELEKYVVIEFADKGIGISDADLKHIYQPFYRAKDVLQTQGHGIGLSLVDKIVKLHKGEIKIDSQVNTGTTITICFPLIV</sequence>
<dbReference type="InterPro" id="IPR036097">
    <property type="entry name" value="HisK_dim/P_sf"/>
</dbReference>
<feature type="transmembrane region" description="Helical" evidence="11">
    <location>
        <begin position="154"/>
        <end position="177"/>
    </location>
</feature>
<comment type="subcellular location">
    <subcellularLocation>
        <location evidence="2">Membrane</location>
    </subcellularLocation>
</comment>
<evidence type="ECO:0000256" key="4">
    <source>
        <dbReference type="ARBA" id="ARBA00022553"/>
    </source>
</evidence>
<evidence type="ECO:0000256" key="9">
    <source>
        <dbReference type="ARBA" id="ARBA00023012"/>
    </source>
</evidence>
<evidence type="ECO:0000259" key="12">
    <source>
        <dbReference type="PROSITE" id="PS50109"/>
    </source>
</evidence>
<keyword evidence="10 11" id="KW-0472">Membrane</keyword>
<comment type="catalytic activity">
    <reaction evidence="1">
        <text>ATP + protein L-histidine = ADP + protein N-phospho-L-histidine.</text>
        <dbReference type="EC" id="2.7.13.3"/>
    </reaction>
</comment>
<dbReference type="AlphaFoldDB" id="A0AAE3M772"/>
<evidence type="ECO:0000313" key="14">
    <source>
        <dbReference type="EMBL" id="MCW3788187.1"/>
    </source>
</evidence>
<keyword evidence="7 14" id="KW-0418">Kinase</keyword>
<evidence type="ECO:0000256" key="11">
    <source>
        <dbReference type="SAM" id="Phobius"/>
    </source>
</evidence>
<dbReference type="PRINTS" id="PR00344">
    <property type="entry name" value="BCTRLSENSOR"/>
</dbReference>
<dbReference type="Proteomes" id="UP001209229">
    <property type="component" value="Unassembled WGS sequence"/>
</dbReference>
<dbReference type="GO" id="GO:0005886">
    <property type="term" value="C:plasma membrane"/>
    <property type="evidence" value="ECO:0007669"/>
    <property type="project" value="TreeGrafter"/>
</dbReference>
<dbReference type="PROSITE" id="PS50885">
    <property type="entry name" value="HAMP"/>
    <property type="match status" value="1"/>
</dbReference>
<comment type="caution">
    <text evidence="14">The sequence shown here is derived from an EMBL/GenBank/DDBJ whole genome shotgun (WGS) entry which is preliminary data.</text>
</comment>
<name>A0AAE3M772_9BACT</name>
<keyword evidence="4" id="KW-0597">Phosphoprotein</keyword>
<dbReference type="InterPro" id="IPR003661">
    <property type="entry name" value="HisK_dim/P_dom"/>
</dbReference>
<keyword evidence="9" id="KW-0902">Two-component regulatory system</keyword>
<reference evidence="14" key="1">
    <citation type="submission" date="2022-10" db="EMBL/GenBank/DDBJ databases">
        <authorList>
            <person name="Yu W.X."/>
        </authorList>
    </citation>
    <scope>NUCLEOTIDE SEQUENCE</scope>
    <source>
        <strain evidence="14">AAT</strain>
    </source>
</reference>
<dbReference type="SMART" id="SM00388">
    <property type="entry name" value="HisKA"/>
    <property type="match status" value="1"/>
</dbReference>
<keyword evidence="15" id="KW-1185">Reference proteome</keyword>
<dbReference type="InterPro" id="IPR005467">
    <property type="entry name" value="His_kinase_dom"/>
</dbReference>
<dbReference type="EC" id="2.7.13.3" evidence="3"/>
<keyword evidence="8 11" id="KW-1133">Transmembrane helix</keyword>
<evidence type="ECO:0000256" key="3">
    <source>
        <dbReference type="ARBA" id="ARBA00012438"/>
    </source>
</evidence>
<dbReference type="SUPFAM" id="SSF47384">
    <property type="entry name" value="Homodimeric domain of signal transducing histidine kinase"/>
    <property type="match status" value="1"/>
</dbReference>
<evidence type="ECO:0000256" key="1">
    <source>
        <dbReference type="ARBA" id="ARBA00000085"/>
    </source>
</evidence>
<feature type="transmembrane region" description="Helical" evidence="11">
    <location>
        <begin position="7"/>
        <end position="30"/>
    </location>
</feature>
<evidence type="ECO:0000256" key="5">
    <source>
        <dbReference type="ARBA" id="ARBA00022679"/>
    </source>
</evidence>
<feature type="domain" description="Histidine kinase" evidence="12">
    <location>
        <begin position="239"/>
        <end position="457"/>
    </location>
</feature>
<dbReference type="InterPro" id="IPR050428">
    <property type="entry name" value="TCS_sensor_his_kinase"/>
</dbReference>
<dbReference type="Gene3D" id="1.10.287.130">
    <property type="match status" value="1"/>
</dbReference>
<evidence type="ECO:0000256" key="10">
    <source>
        <dbReference type="ARBA" id="ARBA00023136"/>
    </source>
</evidence>
<keyword evidence="6 11" id="KW-0812">Transmembrane</keyword>
<dbReference type="InterPro" id="IPR036890">
    <property type="entry name" value="HATPase_C_sf"/>
</dbReference>
<accession>A0AAE3M772</accession>
<evidence type="ECO:0000259" key="13">
    <source>
        <dbReference type="PROSITE" id="PS50885"/>
    </source>
</evidence>
<dbReference type="SMART" id="SM00304">
    <property type="entry name" value="HAMP"/>
    <property type="match status" value="1"/>
</dbReference>
<evidence type="ECO:0000256" key="7">
    <source>
        <dbReference type="ARBA" id="ARBA00022777"/>
    </source>
</evidence>
<evidence type="ECO:0000256" key="6">
    <source>
        <dbReference type="ARBA" id="ARBA00022692"/>
    </source>
</evidence>
<protein>
    <recommendedName>
        <fullName evidence="3">histidine kinase</fullName>
        <ecNumber evidence="3">2.7.13.3</ecNumber>
    </recommendedName>
</protein>
<dbReference type="Gene3D" id="3.30.565.10">
    <property type="entry name" value="Histidine kinase-like ATPase, C-terminal domain"/>
    <property type="match status" value="1"/>
</dbReference>
<dbReference type="InterPro" id="IPR003660">
    <property type="entry name" value="HAMP_dom"/>
</dbReference>
<dbReference type="FunFam" id="1.10.287.130:FF:000001">
    <property type="entry name" value="Two-component sensor histidine kinase"/>
    <property type="match status" value="1"/>
</dbReference>
<feature type="domain" description="HAMP" evidence="13">
    <location>
        <begin position="178"/>
        <end position="231"/>
    </location>
</feature>